<dbReference type="EMBL" id="JBHSPW010000001">
    <property type="protein sequence ID" value="MFC5891894.1"/>
    <property type="molecule type" value="Genomic_DNA"/>
</dbReference>
<evidence type="ECO:0000256" key="1">
    <source>
        <dbReference type="SAM" id="MobiDB-lite"/>
    </source>
</evidence>
<proteinExistence type="predicted"/>
<dbReference type="PIRSF" id="PIRSF014753">
    <property type="entry name" value="UCP014753"/>
    <property type="match status" value="1"/>
</dbReference>
<dbReference type="InterPro" id="IPR049349">
    <property type="entry name" value="DUF2264_N"/>
</dbReference>
<sequence length="678" mass="73383">MRPPSGRRPTSECPGRLVLPPEDRVRSPRTGWTRAHWEAVADHLLDSVRPYASPLGASVLPPGRPSWSGSRVDGLEGYARTFLLAAVRLAGAGGADRGGRTELWVRGLGAGTERRGPESWPEITECSQQMVEAAAIAVALHLSRPWIWDRLTHGVRERVVHWLSGTVGRRTRHNNHLLFQVVVAEFLHSVGALDDRSGIEAALDRVDEWYRGDGWYQDGPCHRSDYRDAGGTVRSAASAYDAGERFDHYNAWGFHLYTLLWAHIAGPRGGARAAVYRERLHAFLSQYVLLFGSDGAPVHHGRSLTYRFACLAPFWVGARENATPLSPGLTRRLASATLRHFVEHDAPDGHGLLTPGWYRAFRPSVQDYSGPGAPYAAGKGLLGLLLPPDHPVWTAREEPLPVETGDYARALPAPGFLVHGTRRDGLVRLLNHGSHYLTPPPATHRDDPHYAKLAYSSRTGPETGADGRAARIDNHIALLSPAGEVSRRERIHRVAVADGFAASWHQPLSDDGAASDACRIDSVSVVCGHWEIRVHKVTAPAGLLLREGGYALACRERPRARVAGDHAVARRADGLVSGVVGLYGWAAAHLRREAGSNAFGEHSCVPYLTAVTGPAAESVHVTGVLLSGAAGGSLDAVLRHEITVTVDAGTVRLEAPGQGRRLIRPGAERPVTVEGGHR</sequence>
<keyword evidence="4" id="KW-1185">Reference proteome</keyword>
<dbReference type="Proteomes" id="UP001596241">
    <property type="component" value="Unassembled WGS sequence"/>
</dbReference>
<dbReference type="PANTHER" id="PTHR35339">
    <property type="entry name" value="LINALOOL DEHYDRATASE_ISOMERASE DOMAIN-CONTAINING PROTEIN"/>
    <property type="match status" value="1"/>
</dbReference>
<feature type="region of interest" description="Disordered" evidence="1">
    <location>
        <begin position="1"/>
        <end position="28"/>
    </location>
</feature>
<dbReference type="InterPro" id="IPR016624">
    <property type="entry name" value="UCP014753"/>
</dbReference>
<evidence type="ECO:0000313" key="3">
    <source>
        <dbReference type="EMBL" id="MFC5891894.1"/>
    </source>
</evidence>
<protein>
    <submittedName>
        <fullName evidence="3">DUF2264 domain-containing protein</fullName>
    </submittedName>
</protein>
<organism evidence="3 4">
    <name type="scientific">Streptomyces ramulosus</name>
    <dbReference type="NCBI Taxonomy" id="47762"/>
    <lineage>
        <taxon>Bacteria</taxon>
        <taxon>Bacillati</taxon>
        <taxon>Actinomycetota</taxon>
        <taxon>Actinomycetes</taxon>
        <taxon>Kitasatosporales</taxon>
        <taxon>Streptomycetaceae</taxon>
        <taxon>Streptomyces</taxon>
    </lineage>
</organism>
<dbReference type="Pfam" id="PF10022">
    <property type="entry name" value="DUF2264"/>
    <property type="match status" value="1"/>
</dbReference>
<gene>
    <name evidence="3" type="ORF">ACFP3M_03545</name>
</gene>
<comment type="caution">
    <text evidence="3">The sequence shown here is derived from an EMBL/GenBank/DDBJ whole genome shotgun (WGS) entry which is preliminary data.</text>
</comment>
<dbReference type="PANTHER" id="PTHR35339:SF4">
    <property type="entry name" value="LINALOOL DEHYDRATASE_ISOMERASE DOMAIN-CONTAINING PROTEIN"/>
    <property type="match status" value="1"/>
</dbReference>
<accession>A0ABW1FG58</accession>
<name>A0ABW1FG58_9ACTN</name>
<feature type="domain" description="DUF2264" evidence="2">
    <location>
        <begin position="33"/>
        <end position="400"/>
    </location>
</feature>
<evidence type="ECO:0000313" key="4">
    <source>
        <dbReference type="Proteomes" id="UP001596241"/>
    </source>
</evidence>
<reference evidence="4" key="1">
    <citation type="journal article" date="2019" name="Int. J. Syst. Evol. Microbiol.">
        <title>The Global Catalogue of Microorganisms (GCM) 10K type strain sequencing project: providing services to taxonomists for standard genome sequencing and annotation.</title>
        <authorList>
            <consortium name="The Broad Institute Genomics Platform"/>
            <consortium name="The Broad Institute Genome Sequencing Center for Infectious Disease"/>
            <person name="Wu L."/>
            <person name="Ma J."/>
        </authorList>
    </citation>
    <scope>NUCLEOTIDE SEQUENCE [LARGE SCALE GENOMIC DNA]</scope>
    <source>
        <strain evidence="4">CGMCC 1.15809</strain>
    </source>
</reference>
<evidence type="ECO:0000259" key="2">
    <source>
        <dbReference type="Pfam" id="PF10022"/>
    </source>
</evidence>
<dbReference type="RefSeq" id="WP_345080554.1">
    <property type="nucleotide sequence ID" value="NZ_BAAAWG010000006.1"/>
</dbReference>